<keyword evidence="7" id="KW-1185">Reference proteome</keyword>
<evidence type="ECO:0000256" key="2">
    <source>
        <dbReference type="ARBA" id="ARBA00022737"/>
    </source>
</evidence>
<gene>
    <name evidence="6" type="ORF">Tsubulata_004368</name>
</gene>
<keyword evidence="1" id="KW-0479">Metal-binding</keyword>
<dbReference type="Gene3D" id="1.10.238.10">
    <property type="entry name" value="EF-hand"/>
    <property type="match status" value="2"/>
</dbReference>
<protein>
    <recommendedName>
        <fullName evidence="5">EF-hand domain-containing protein</fullName>
    </recommendedName>
</protein>
<organism evidence="6 7">
    <name type="scientific">Turnera subulata</name>
    <dbReference type="NCBI Taxonomy" id="218843"/>
    <lineage>
        <taxon>Eukaryota</taxon>
        <taxon>Viridiplantae</taxon>
        <taxon>Streptophyta</taxon>
        <taxon>Embryophyta</taxon>
        <taxon>Tracheophyta</taxon>
        <taxon>Spermatophyta</taxon>
        <taxon>Magnoliopsida</taxon>
        <taxon>eudicotyledons</taxon>
        <taxon>Gunneridae</taxon>
        <taxon>Pentapetalae</taxon>
        <taxon>rosids</taxon>
        <taxon>fabids</taxon>
        <taxon>Malpighiales</taxon>
        <taxon>Passifloraceae</taxon>
        <taxon>Turnera</taxon>
    </lineage>
</organism>
<dbReference type="FunFam" id="1.10.238.10:FF:000001">
    <property type="entry name" value="Calmodulin 1"/>
    <property type="match status" value="1"/>
</dbReference>
<feature type="domain" description="EF-hand" evidence="5">
    <location>
        <begin position="182"/>
        <end position="212"/>
    </location>
</feature>
<dbReference type="InterPro" id="IPR039647">
    <property type="entry name" value="EF_hand_pair_protein_CML-like"/>
</dbReference>
<dbReference type="GO" id="GO:0005509">
    <property type="term" value="F:calcium ion binding"/>
    <property type="evidence" value="ECO:0007669"/>
    <property type="project" value="InterPro"/>
</dbReference>
<dbReference type="PROSITE" id="PS50222">
    <property type="entry name" value="EF_HAND_2"/>
    <property type="match status" value="3"/>
</dbReference>
<evidence type="ECO:0000256" key="4">
    <source>
        <dbReference type="SAM" id="MobiDB-lite"/>
    </source>
</evidence>
<reference evidence="6" key="1">
    <citation type="submission" date="2022-02" db="EMBL/GenBank/DDBJ databases">
        <authorList>
            <person name="Henning P.M."/>
            <person name="McCubbin A.G."/>
            <person name="Shore J.S."/>
        </authorList>
    </citation>
    <scope>NUCLEOTIDE SEQUENCE</scope>
    <source>
        <strain evidence="6">F60SS</strain>
        <tissue evidence="6">Leaves</tissue>
    </source>
</reference>
<name>A0A9Q0JKA0_9ROSI</name>
<evidence type="ECO:0000256" key="1">
    <source>
        <dbReference type="ARBA" id="ARBA00022723"/>
    </source>
</evidence>
<feature type="compositionally biased region" description="Low complexity" evidence="4">
    <location>
        <begin position="33"/>
        <end position="55"/>
    </location>
</feature>
<keyword evidence="2" id="KW-0677">Repeat</keyword>
<dbReference type="PROSITE" id="PS00018">
    <property type="entry name" value="EF_HAND_1"/>
    <property type="match status" value="2"/>
</dbReference>
<dbReference type="SUPFAM" id="SSF47473">
    <property type="entry name" value="EF-hand"/>
    <property type="match status" value="1"/>
</dbReference>
<dbReference type="Pfam" id="PF13499">
    <property type="entry name" value="EF-hand_7"/>
    <property type="match status" value="1"/>
</dbReference>
<dbReference type="InterPro" id="IPR018247">
    <property type="entry name" value="EF_Hand_1_Ca_BS"/>
</dbReference>
<dbReference type="SMART" id="SM00054">
    <property type="entry name" value="EFh"/>
    <property type="match status" value="4"/>
</dbReference>
<keyword evidence="3" id="KW-0106">Calcium</keyword>
<dbReference type="InterPro" id="IPR011992">
    <property type="entry name" value="EF-hand-dom_pair"/>
</dbReference>
<proteinExistence type="predicted"/>
<dbReference type="InterPro" id="IPR002048">
    <property type="entry name" value="EF_hand_dom"/>
</dbReference>
<accession>A0A9Q0JKA0</accession>
<feature type="region of interest" description="Disordered" evidence="4">
    <location>
        <begin position="1"/>
        <end position="20"/>
    </location>
</feature>
<evidence type="ECO:0000259" key="5">
    <source>
        <dbReference type="PROSITE" id="PS50222"/>
    </source>
</evidence>
<feature type="domain" description="EF-hand" evidence="5">
    <location>
        <begin position="102"/>
        <end position="137"/>
    </location>
</feature>
<evidence type="ECO:0000313" key="7">
    <source>
        <dbReference type="Proteomes" id="UP001141552"/>
    </source>
</evidence>
<feature type="compositionally biased region" description="Low complexity" evidence="4">
    <location>
        <begin position="1"/>
        <end position="13"/>
    </location>
</feature>
<dbReference type="OrthoDB" id="26525at2759"/>
<evidence type="ECO:0000256" key="3">
    <source>
        <dbReference type="ARBA" id="ARBA00022837"/>
    </source>
</evidence>
<feature type="domain" description="EF-hand" evidence="5">
    <location>
        <begin position="66"/>
        <end position="101"/>
    </location>
</feature>
<dbReference type="EMBL" id="JAKUCV010001844">
    <property type="protein sequence ID" value="KAJ4844873.1"/>
    <property type="molecule type" value="Genomic_DNA"/>
</dbReference>
<feature type="region of interest" description="Disordered" evidence="4">
    <location>
        <begin position="33"/>
        <end position="71"/>
    </location>
</feature>
<dbReference type="Proteomes" id="UP001141552">
    <property type="component" value="Unassembled WGS sequence"/>
</dbReference>
<reference evidence="6" key="2">
    <citation type="journal article" date="2023" name="Plants (Basel)">
        <title>Annotation of the Turnera subulata (Passifloraceae) Draft Genome Reveals the S-Locus Evolved after the Divergence of Turneroideae from Passifloroideae in a Stepwise Manner.</title>
        <authorList>
            <person name="Henning P.M."/>
            <person name="Roalson E.H."/>
            <person name="Mir W."/>
            <person name="McCubbin A.G."/>
            <person name="Shore J.S."/>
        </authorList>
    </citation>
    <scope>NUCLEOTIDE SEQUENCE</scope>
    <source>
        <strain evidence="6">F60SS</strain>
    </source>
</reference>
<comment type="caution">
    <text evidence="6">The sequence shown here is derived from an EMBL/GenBank/DDBJ whole genome shotgun (WGS) entry which is preliminary data.</text>
</comment>
<sequence length="212" mass="23725">MNAANNPSPMAANRFPKPSKWFSNKGHLTLLSFRRSPSSKSSSTLSSPNSNSPMSPRTPPPKKTSSKEDELKEVFRHFDSDGDGKISALELRAYFGSIGEYMSHEQAESAINDLDSDGDSLLDFQDFLRLMRGEGTDDRKKGQDDDDDDLKRAFEMFEVEKGSGCITPKGLQRMLQRLGDAKSYDECVAMIHVYDIDGNGVLDFHEFHQMMA</sequence>
<dbReference type="CDD" id="cd00051">
    <property type="entry name" value="EFh"/>
    <property type="match status" value="2"/>
</dbReference>
<dbReference type="AlphaFoldDB" id="A0A9Q0JKA0"/>
<evidence type="ECO:0000313" key="6">
    <source>
        <dbReference type="EMBL" id="KAJ4844873.1"/>
    </source>
</evidence>
<dbReference type="PANTHER" id="PTHR10891">
    <property type="entry name" value="EF-HAND CALCIUM-BINDING DOMAIN CONTAINING PROTEIN"/>
    <property type="match status" value="1"/>
</dbReference>
<dbReference type="Pfam" id="PF13833">
    <property type="entry name" value="EF-hand_8"/>
    <property type="match status" value="1"/>
</dbReference>